<feature type="transmembrane region" description="Helical" evidence="7">
    <location>
        <begin position="156"/>
        <end position="175"/>
    </location>
</feature>
<feature type="transmembrane region" description="Helical" evidence="7">
    <location>
        <begin position="181"/>
        <end position="198"/>
    </location>
</feature>
<sequence>MDILAARRSIEQRLLKQSVALMSLVAVSGTIMGVITGSSAVLLDGIFSFIDVIIKIMMLMTAKLVARETSKRFQFGYWQFEPLVLVVEGFFILLIVLYALISGIGDLLNGGRHVDFGIAIYYAIFFTIADTAYYFYVHRINKSLQSNLIKFDNVSWSVDAWLEAAILISFIAAILLEDTSYSYWAVYIDPIVLIVLALQMTPSVIKIIVPSTKQILGWAPSSLHDEVQEIMDRFMEKYSFKDYVTSVQAYGNSRIIEIDILVPKKFPYQTIAELDRIRNEIDEEIGGNPTEKWVTISFTATRKWMAKDYLLDEEDDE</sequence>
<dbReference type="GO" id="GO:0015341">
    <property type="term" value="F:zinc efflux antiporter activity"/>
    <property type="evidence" value="ECO:0007669"/>
    <property type="project" value="TreeGrafter"/>
</dbReference>
<dbReference type="EMBL" id="JASORJ010000008">
    <property type="protein sequence ID" value="MDK7357169.1"/>
    <property type="molecule type" value="Genomic_DNA"/>
</dbReference>
<keyword evidence="6 7" id="KW-0472">Membrane</keyword>
<organism evidence="9">
    <name type="scientific">Veillonella atypica</name>
    <dbReference type="NCBI Taxonomy" id="39777"/>
    <lineage>
        <taxon>Bacteria</taxon>
        <taxon>Bacillati</taxon>
        <taxon>Bacillota</taxon>
        <taxon>Negativicutes</taxon>
        <taxon>Veillonellales</taxon>
        <taxon>Veillonellaceae</taxon>
        <taxon>Veillonella</taxon>
    </lineage>
</organism>
<dbReference type="RefSeq" id="WP_005379813.1">
    <property type="nucleotide sequence ID" value="NZ_CABKSO010000001.1"/>
</dbReference>
<reference evidence="10" key="3">
    <citation type="submission" date="2023-05" db="EMBL/GenBank/DDBJ databases">
        <title>Cataloging the Phylogenetic Diversity of Human Bladder Bacteria.</title>
        <authorList>
            <person name="Du J."/>
        </authorList>
    </citation>
    <scope>NUCLEOTIDE SEQUENCE</scope>
    <source>
        <strain evidence="10">UMB10101</strain>
    </source>
</reference>
<accession>A0A133S2K0</accession>
<dbReference type="Proteomes" id="UP000277803">
    <property type="component" value="Unassembled WGS sequence"/>
</dbReference>
<comment type="subcellular location">
    <subcellularLocation>
        <location evidence="1">Membrane</location>
        <topology evidence="1">Multi-pass membrane protein</topology>
    </subcellularLocation>
</comment>
<keyword evidence="4 7" id="KW-0812">Transmembrane</keyword>
<dbReference type="GO" id="GO:0005886">
    <property type="term" value="C:plasma membrane"/>
    <property type="evidence" value="ECO:0007669"/>
    <property type="project" value="TreeGrafter"/>
</dbReference>
<dbReference type="Proteomes" id="UP000070226">
    <property type="component" value="Unassembled WGS sequence"/>
</dbReference>
<evidence type="ECO:0000259" key="8">
    <source>
        <dbReference type="Pfam" id="PF01545"/>
    </source>
</evidence>
<reference evidence="11 13" key="2">
    <citation type="submission" date="2018-09" db="EMBL/GenBank/DDBJ databases">
        <title>Genome sequence of Veillonella atypica isolated from periodontal Korean patients.</title>
        <authorList>
            <person name="Lee J.-H."/>
            <person name="Moon J.-H."/>
            <person name="Shin S.-Y."/>
        </authorList>
    </citation>
    <scope>NUCLEOTIDE SEQUENCE [LARGE SCALE GENOMIC DNA]</scope>
    <source>
        <strain evidence="11 13">KHUD_V1</strain>
    </source>
</reference>
<feature type="transmembrane region" description="Helical" evidence="7">
    <location>
        <begin position="116"/>
        <end position="136"/>
    </location>
</feature>
<dbReference type="NCBIfam" id="TIGR01297">
    <property type="entry name" value="CDF"/>
    <property type="match status" value="1"/>
</dbReference>
<dbReference type="GeneID" id="57775114"/>
<dbReference type="InterPro" id="IPR002524">
    <property type="entry name" value="Cation_efflux"/>
</dbReference>
<feature type="transmembrane region" description="Helical" evidence="7">
    <location>
        <begin position="83"/>
        <end position="104"/>
    </location>
</feature>
<evidence type="ECO:0000256" key="7">
    <source>
        <dbReference type="SAM" id="Phobius"/>
    </source>
</evidence>
<evidence type="ECO:0000256" key="6">
    <source>
        <dbReference type="ARBA" id="ARBA00023136"/>
    </source>
</evidence>
<dbReference type="Pfam" id="PF01545">
    <property type="entry name" value="Cation_efflux"/>
    <property type="match status" value="1"/>
</dbReference>
<evidence type="ECO:0000256" key="1">
    <source>
        <dbReference type="ARBA" id="ARBA00004141"/>
    </source>
</evidence>
<proteinExistence type="inferred from homology"/>
<dbReference type="Proteomes" id="UP001236274">
    <property type="component" value="Unassembled WGS sequence"/>
</dbReference>
<dbReference type="EMBL" id="QXZZ01000012">
    <property type="protein sequence ID" value="RJY51145.1"/>
    <property type="molecule type" value="Genomic_DNA"/>
</dbReference>
<evidence type="ECO:0000313" key="12">
    <source>
        <dbReference type="Proteomes" id="UP000070226"/>
    </source>
</evidence>
<name>A0A133S2K0_9FIRM</name>
<comment type="similarity">
    <text evidence="2">Belongs to the cation diffusion facilitator (CDF) transporter (TC 2.A.4) family.</text>
</comment>
<evidence type="ECO:0000256" key="3">
    <source>
        <dbReference type="ARBA" id="ARBA00022448"/>
    </source>
</evidence>
<dbReference type="EMBL" id="LRQT01000086">
    <property type="protein sequence ID" value="KXA62662.1"/>
    <property type="molecule type" value="Genomic_DNA"/>
</dbReference>
<dbReference type="PANTHER" id="PTHR43840">
    <property type="entry name" value="MITOCHONDRIAL METAL TRANSPORTER 1-RELATED"/>
    <property type="match status" value="1"/>
</dbReference>
<evidence type="ECO:0000313" key="9">
    <source>
        <dbReference type="EMBL" id="KXA62662.1"/>
    </source>
</evidence>
<evidence type="ECO:0000313" key="10">
    <source>
        <dbReference type="EMBL" id="MDK7357169.1"/>
    </source>
</evidence>
<dbReference type="GO" id="GO:0015093">
    <property type="term" value="F:ferrous iron transmembrane transporter activity"/>
    <property type="evidence" value="ECO:0007669"/>
    <property type="project" value="TreeGrafter"/>
</dbReference>
<protein>
    <submittedName>
        <fullName evidence="9">Cation diffusion facilitator family transporter</fullName>
    </submittedName>
</protein>
<evidence type="ECO:0000256" key="5">
    <source>
        <dbReference type="ARBA" id="ARBA00022989"/>
    </source>
</evidence>
<reference evidence="9 12" key="1">
    <citation type="submission" date="2016-01" db="EMBL/GenBank/DDBJ databases">
        <authorList>
            <person name="Oliw E.H."/>
        </authorList>
    </citation>
    <scope>NUCLEOTIDE SEQUENCE [LARGE SCALE GENOMIC DNA]</scope>
    <source>
        <strain evidence="9 12">CMW7756B</strain>
    </source>
</reference>
<gene>
    <name evidence="11" type="ORF">D2965_02215</name>
    <name evidence="9" type="ORF">HMPREF3233_01525</name>
    <name evidence="10" type="ORF">QP520_05980</name>
</gene>
<evidence type="ECO:0000256" key="4">
    <source>
        <dbReference type="ARBA" id="ARBA00022692"/>
    </source>
</evidence>
<keyword evidence="3" id="KW-0813">Transport</keyword>
<dbReference type="AlphaFoldDB" id="A0A133S2K0"/>
<feature type="transmembrane region" description="Helical" evidence="7">
    <location>
        <begin position="21"/>
        <end position="40"/>
    </location>
</feature>
<dbReference type="SUPFAM" id="SSF161111">
    <property type="entry name" value="Cation efflux protein transmembrane domain-like"/>
    <property type="match status" value="1"/>
</dbReference>
<dbReference type="PATRIC" id="fig|39777.7.peg.1490"/>
<dbReference type="InterPro" id="IPR050291">
    <property type="entry name" value="CDF_Transporter"/>
</dbReference>
<feature type="transmembrane region" description="Helical" evidence="7">
    <location>
        <begin position="46"/>
        <end position="62"/>
    </location>
</feature>
<dbReference type="PANTHER" id="PTHR43840:SF15">
    <property type="entry name" value="MITOCHONDRIAL METAL TRANSPORTER 1-RELATED"/>
    <property type="match status" value="1"/>
</dbReference>
<dbReference type="Gene3D" id="1.20.1510.10">
    <property type="entry name" value="Cation efflux protein transmembrane domain"/>
    <property type="match status" value="1"/>
</dbReference>
<feature type="domain" description="Cation efflux protein transmembrane" evidence="8">
    <location>
        <begin position="18"/>
        <end position="215"/>
    </location>
</feature>
<comment type="caution">
    <text evidence="9">The sequence shown here is derived from an EMBL/GenBank/DDBJ whole genome shotgun (WGS) entry which is preliminary data.</text>
</comment>
<dbReference type="InterPro" id="IPR027469">
    <property type="entry name" value="Cation_efflux_TMD_sf"/>
</dbReference>
<keyword evidence="5 7" id="KW-1133">Transmembrane helix</keyword>
<dbReference type="STRING" id="39777.B7L28_02660"/>
<dbReference type="GO" id="GO:0006882">
    <property type="term" value="P:intracellular zinc ion homeostasis"/>
    <property type="evidence" value="ECO:0007669"/>
    <property type="project" value="TreeGrafter"/>
</dbReference>
<dbReference type="InterPro" id="IPR058533">
    <property type="entry name" value="Cation_efflux_TM"/>
</dbReference>
<evidence type="ECO:0000313" key="13">
    <source>
        <dbReference type="Proteomes" id="UP000277803"/>
    </source>
</evidence>
<dbReference type="GO" id="GO:0015086">
    <property type="term" value="F:cadmium ion transmembrane transporter activity"/>
    <property type="evidence" value="ECO:0007669"/>
    <property type="project" value="TreeGrafter"/>
</dbReference>
<evidence type="ECO:0000256" key="2">
    <source>
        <dbReference type="ARBA" id="ARBA00008114"/>
    </source>
</evidence>
<evidence type="ECO:0000313" key="11">
    <source>
        <dbReference type="EMBL" id="RJY51145.1"/>
    </source>
</evidence>